<comment type="similarity">
    <text evidence="2">Belongs to the Nudix hydrolase family.</text>
</comment>
<name>A0A0W0W2S0_9GAMM</name>
<organism evidence="20 21">
    <name type="scientific">Legionella maceachernii</name>
    <dbReference type="NCBI Taxonomy" id="466"/>
    <lineage>
        <taxon>Bacteria</taxon>
        <taxon>Pseudomonadati</taxon>
        <taxon>Pseudomonadota</taxon>
        <taxon>Gammaproteobacteria</taxon>
        <taxon>Legionellales</taxon>
        <taxon>Legionellaceae</taxon>
        <taxon>Legionella</taxon>
    </lineage>
</organism>
<dbReference type="EC" id="3.6.1.55" evidence="12"/>
<evidence type="ECO:0000256" key="16">
    <source>
        <dbReference type="ARBA" id="ARBA00042798"/>
    </source>
</evidence>
<evidence type="ECO:0000256" key="13">
    <source>
        <dbReference type="ARBA" id="ARBA00040794"/>
    </source>
</evidence>
<comment type="cofactor">
    <cofactor evidence="1 18">
        <name>Mg(2+)</name>
        <dbReference type="ChEBI" id="CHEBI:18420"/>
    </cofactor>
</comment>
<reference evidence="20 21" key="1">
    <citation type="submission" date="2015-11" db="EMBL/GenBank/DDBJ databases">
        <title>Genomic analysis of 38 Legionella species identifies large and diverse effector repertoires.</title>
        <authorList>
            <person name="Burstein D."/>
            <person name="Amaro F."/>
            <person name="Zusman T."/>
            <person name="Lifshitz Z."/>
            <person name="Cohen O."/>
            <person name="Gilbert J.A."/>
            <person name="Pupko T."/>
            <person name="Shuman H.A."/>
            <person name="Segal G."/>
        </authorList>
    </citation>
    <scope>NUCLEOTIDE SEQUENCE [LARGE SCALE GENOMIC DNA]</scope>
    <source>
        <strain evidence="20 21">PX-1-G2-E2</strain>
    </source>
</reference>
<dbReference type="RefSeq" id="WP_234802455.1">
    <property type="nucleotide sequence ID" value="NZ_CAAAIB010000011.1"/>
</dbReference>
<keyword evidence="6" id="KW-0227">DNA damage</keyword>
<feature type="binding site" evidence="17">
    <location>
        <begin position="31"/>
        <end position="34"/>
    </location>
    <ligand>
        <name>8-oxo-dGTP</name>
        <dbReference type="ChEBI" id="CHEBI:77896"/>
    </ligand>
</feature>
<evidence type="ECO:0000256" key="2">
    <source>
        <dbReference type="ARBA" id="ARBA00005582"/>
    </source>
</evidence>
<keyword evidence="5 18" id="KW-0479">Metal-binding</keyword>
<evidence type="ECO:0000256" key="11">
    <source>
        <dbReference type="ARBA" id="ARBA00036904"/>
    </source>
</evidence>
<evidence type="ECO:0000256" key="4">
    <source>
        <dbReference type="ARBA" id="ARBA00022705"/>
    </source>
</evidence>
<evidence type="ECO:0000256" key="10">
    <source>
        <dbReference type="ARBA" id="ARBA00035861"/>
    </source>
</evidence>
<evidence type="ECO:0000256" key="12">
    <source>
        <dbReference type="ARBA" id="ARBA00038905"/>
    </source>
</evidence>
<comment type="caution">
    <text evidence="20">The sequence shown here is derived from an EMBL/GenBank/DDBJ whole genome shotgun (WGS) entry which is preliminary data.</text>
</comment>
<dbReference type="GO" id="GO:0006260">
    <property type="term" value="P:DNA replication"/>
    <property type="evidence" value="ECO:0007669"/>
    <property type="project" value="UniProtKB-KW"/>
</dbReference>
<keyword evidence="8 18" id="KW-0460">Magnesium</keyword>
<feature type="binding site" evidence="18">
    <location>
        <position position="34"/>
    </location>
    <ligand>
        <name>Mg(2+)</name>
        <dbReference type="ChEBI" id="CHEBI:18420"/>
    </ligand>
</feature>
<dbReference type="AlphaFoldDB" id="A0A0W0W2S0"/>
<dbReference type="Pfam" id="PF14815">
    <property type="entry name" value="NUDIX_4"/>
    <property type="match status" value="1"/>
</dbReference>
<dbReference type="PROSITE" id="PS51462">
    <property type="entry name" value="NUDIX"/>
    <property type="match status" value="1"/>
</dbReference>
<comment type="catalytic activity">
    <reaction evidence="10">
        <text>8-oxo-dGTP + H2O = 8-oxo-dGMP + diphosphate + H(+)</text>
        <dbReference type="Rhea" id="RHEA:31575"/>
        <dbReference type="ChEBI" id="CHEBI:15377"/>
        <dbReference type="ChEBI" id="CHEBI:15378"/>
        <dbReference type="ChEBI" id="CHEBI:33019"/>
        <dbReference type="ChEBI" id="CHEBI:63224"/>
        <dbReference type="ChEBI" id="CHEBI:77896"/>
        <dbReference type="EC" id="3.6.1.55"/>
    </reaction>
</comment>
<feature type="binding site" evidence="18">
    <location>
        <position position="54"/>
    </location>
    <ligand>
        <name>Mg(2+)</name>
        <dbReference type="ChEBI" id="CHEBI:18420"/>
    </ligand>
</feature>
<dbReference type="GO" id="GO:0044716">
    <property type="term" value="F:8-oxo-GDP phosphatase activity"/>
    <property type="evidence" value="ECO:0007669"/>
    <property type="project" value="TreeGrafter"/>
</dbReference>
<dbReference type="Proteomes" id="UP000054908">
    <property type="component" value="Unassembled WGS sequence"/>
</dbReference>
<evidence type="ECO:0000256" key="3">
    <source>
        <dbReference type="ARBA" id="ARBA00022457"/>
    </source>
</evidence>
<protein>
    <recommendedName>
        <fullName evidence="13">8-oxo-dGTP diphosphatase</fullName>
        <ecNumber evidence="12">3.6.1.55</ecNumber>
    </recommendedName>
    <alternativeName>
        <fullName evidence="16">7,8-dihydro-8-oxoguanine-triphosphatase</fullName>
    </alternativeName>
    <alternativeName>
        <fullName evidence="15">Mutator protein MutT</fullName>
    </alternativeName>
    <alternativeName>
        <fullName evidence="14">dGTP pyrophosphohydrolase</fullName>
    </alternativeName>
</protein>
<dbReference type="GO" id="GO:0044715">
    <property type="term" value="F:8-oxo-dGDP phosphatase activity"/>
    <property type="evidence" value="ECO:0007669"/>
    <property type="project" value="TreeGrafter"/>
</dbReference>
<sequence length="127" mass="14518">MKVAVAVIYDDQHRVLITQRPLHAAHGGMWEFPGGKLEAEELPSSALIREVKEEVSIDILDYSFLEEITHDYGHKIVHLLVFNVKRFCGEAVKCESQLDLRWVAVNQLTNYSFPEANSKIIELINKI</sequence>
<dbReference type="PRINTS" id="PR00502">
    <property type="entry name" value="NUDIXFAMILY"/>
</dbReference>
<feature type="binding site" evidence="17">
    <location>
        <position position="117"/>
    </location>
    <ligand>
        <name>8-oxo-dGTP</name>
        <dbReference type="ChEBI" id="CHEBI:77896"/>
    </ligand>
</feature>
<dbReference type="InterPro" id="IPR003561">
    <property type="entry name" value="Mutator_MutT"/>
</dbReference>
<dbReference type="PATRIC" id="fig|466.6.peg.1651"/>
<evidence type="ECO:0000256" key="1">
    <source>
        <dbReference type="ARBA" id="ARBA00001946"/>
    </source>
</evidence>
<dbReference type="InterPro" id="IPR029119">
    <property type="entry name" value="MutY_C"/>
</dbReference>
<evidence type="ECO:0000256" key="8">
    <source>
        <dbReference type="ARBA" id="ARBA00022842"/>
    </source>
</evidence>
<keyword evidence="9" id="KW-0234">DNA repair</keyword>
<evidence type="ECO:0000259" key="19">
    <source>
        <dbReference type="PROSITE" id="PS51462"/>
    </source>
</evidence>
<evidence type="ECO:0000256" key="15">
    <source>
        <dbReference type="ARBA" id="ARBA00041979"/>
    </source>
</evidence>
<evidence type="ECO:0000256" key="7">
    <source>
        <dbReference type="ARBA" id="ARBA00022801"/>
    </source>
</evidence>
<dbReference type="InterPro" id="IPR020476">
    <property type="entry name" value="Nudix_hydrolase"/>
</dbReference>
<evidence type="ECO:0000256" key="9">
    <source>
        <dbReference type="ARBA" id="ARBA00023204"/>
    </source>
</evidence>
<dbReference type="GO" id="GO:0006281">
    <property type="term" value="P:DNA repair"/>
    <property type="evidence" value="ECO:0007669"/>
    <property type="project" value="UniProtKB-KW"/>
</dbReference>
<comment type="catalytic activity">
    <reaction evidence="11">
        <text>8-oxo-GTP + H2O = 8-oxo-GMP + diphosphate + H(+)</text>
        <dbReference type="Rhea" id="RHEA:67616"/>
        <dbReference type="ChEBI" id="CHEBI:15377"/>
        <dbReference type="ChEBI" id="CHEBI:15378"/>
        <dbReference type="ChEBI" id="CHEBI:33019"/>
        <dbReference type="ChEBI" id="CHEBI:143553"/>
        <dbReference type="ChEBI" id="CHEBI:145694"/>
    </reaction>
</comment>
<evidence type="ECO:0000256" key="18">
    <source>
        <dbReference type="PIRSR" id="PIRSR603561-2"/>
    </source>
</evidence>
<dbReference type="GO" id="GO:0046872">
    <property type="term" value="F:metal ion binding"/>
    <property type="evidence" value="ECO:0007669"/>
    <property type="project" value="UniProtKB-KW"/>
</dbReference>
<dbReference type="PANTHER" id="PTHR47707:SF1">
    <property type="entry name" value="NUDIX HYDROLASE FAMILY PROTEIN"/>
    <property type="match status" value="1"/>
</dbReference>
<accession>A0A0W0W2S0</accession>
<keyword evidence="21" id="KW-1185">Reference proteome</keyword>
<evidence type="ECO:0000256" key="17">
    <source>
        <dbReference type="PIRSR" id="PIRSR603561-1"/>
    </source>
</evidence>
<dbReference type="InterPro" id="IPR047127">
    <property type="entry name" value="MutT-like"/>
</dbReference>
<evidence type="ECO:0000313" key="20">
    <source>
        <dbReference type="EMBL" id="KTD26198.1"/>
    </source>
</evidence>
<evidence type="ECO:0000256" key="5">
    <source>
        <dbReference type="ARBA" id="ARBA00022723"/>
    </source>
</evidence>
<feature type="domain" description="Nudix hydrolase" evidence="19">
    <location>
        <begin position="1"/>
        <end position="127"/>
    </location>
</feature>
<dbReference type="NCBIfam" id="TIGR00586">
    <property type="entry name" value="mutt"/>
    <property type="match status" value="1"/>
</dbReference>
<feature type="binding site" evidence="17">
    <location>
        <position position="20"/>
    </location>
    <ligand>
        <name>8-oxo-dGTP</name>
        <dbReference type="ChEBI" id="CHEBI:77896"/>
    </ligand>
</feature>
<evidence type="ECO:0000256" key="6">
    <source>
        <dbReference type="ARBA" id="ARBA00022763"/>
    </source>
</evidence>
<dbReference type="CDD" id="cd03425">
    <property type="entry name" value="NUDIX_MutT_NudA_like"/>
    <property type="match status" value="1"/>
</dbReference>
<dbReference type="EMBL" id="LNYL01000041">
    <property type="protein sequence ID" value="KTD26198.1"/>
    <property type="molecule type" value="Genomic_DNA"/>
</dbReference>
<dbReference type="InterPro" id="IPR000086">
    <property type="entry name" value="NUDIX_hydrolase_dom"/>
</dbReference>
<dbReference type="InterPro" id="IPR015797">
    <property type="entry name" value="NUDIX_hydrolase-like_dom_sf"/>
</dbReference>
<keyword evidence="7 20" id="KW-0378">Hydrolase</keyword>
<dbReference type="STRING" id="466.Lmac_1566"/>
<keyword evidence="4" id="KW-0235">DNA replication</keyword>
<dbReference type="SUPFAM" id="SSF55811">
    <property type="entry name" value="Nudix"/>
    <property type="match status" value="1"/>
</dbReference>
<evidence type="ECO:0000313" key="21">
    <source>
        <dbReference type="Proteomes" id="UP000054908"/>
    </source>
</evidence>
<dbReference type="GO" id="GO:0035539">
    <property type="term" value="F:8-oxo-7,8-dihydrodeoxyguanosine triphosphate pyrophosphatase activity"/>
    <property type="evidence" value="ECO:0007669"/>
    <property type="project" value="UniProtKB-EC"/>
</dbReference>
<dbReference type="Gene3D" id="3.90.79.10">
    <property type="entry name" value="Nucleoside Triphosphate Pyrophosphohydrolase"/>
    <property type="match status" value="1"/>
</dbReference>
<proteinExistence type="inferred from homology"/>
<gene>
    <name evidence="20" type="primary">mutT_2</name>
    <name evidence="20" type="ORF">Lmac_1566</name>
</gene>
<keyword evidence="3" id="KW-0515">Mutator protein</keyword>
<evidence type="ECO:0000256" key="14">
    <source>
        <dbReference type="ARBA" id="ARBA00041592"/>
    </source>
</evidence>
<dbReference type="GO" id="GO:0008413">
    <property type="term" value="F:8-oxo-7,8-dihydroguanosine triphosphate pyrophosphatase activity"/>
    <property type="evidence" value="ECO:0007669"/>
    <property type="project" value="InterPro"/>
</dbReference>
<dbReference type="PANTHER" id="PTHR47707">
    <property type="entry name" value="8-OXO-DGTP DIPHOSPHATASE"/>
    <property type="match status" value="1"/>
</dbReference>